<sequence>MRTGHRPIPHLPGVGRTSGRLGAEAVMTDHDLRTALAAEESHAPDSSAVLATVRRGIDVRFRRRRRIAVLAAAAVVVLLAGTLAVAQFRRESVVEPISPPTETSMPVSPAQPTGVTEPSGVTAEQLAAGHWSAIPDAPIAPRFSAASTWTGSEMLVWGGLSSGATGDDPAGDGAAYNPATHTWRTLPAAPISARYSPATVWTGSEFLIIGGTGADGPEGDGAAYTPSTNTWRTLPAAPLQPSTSQQLIMVGAEVMVASVPPSDAASGIQLALLDPTSMTWQTLPSPTLPAGHVPFAIELAGDTGGAYLWAFWESKAPSGGAPETSAGSQTGVDGFRIGVATRATAVGIPEQQRIRAPIETGSGLLQPPSPPRYPPFWSVPMPSLGPGFLFDPATGASTDIAAGPWDDINQSFVWTGAALMSVNGTSIDASPDGQTNTTGLAATWDPTTDEWTELPPAPAWGPAVQVWTGTSLLMWGPLLDPSATGWIGTPPTTVSPDAPSGLEFIPG</sequence>
<keyword evidence="4" id="KW-1185">Reference proteome</keyword>
<accession>A0A7K1FFG8</accession>
<dbReference type="InterPro" id="IPR015915">
    <property type="entry name" value="Kelch-typ_b-propeller"/>
</dbReference>
<evidence type="ECO:0008006" key="5">
    <source>
        <dbReference type="Google" id="ProtNLM"/>
    </source>
</evidence>
<dbReference type="EMBL" id="WLYK01000001">
    <property type="protein sequence ID" value="MTD12816.1"/>
    <property type="molecule type" value="Genomic_DNA"/>
</dbReference>
<feature type="region of interest" description="Disordered" evidence="1">
    <location>
        <begin position="487"/>
        <end position="507"/>
    </location>
</feature>
<feature type="transmembrane region" description="Helical" evidence="2">
    <location>
        <begin position="67"/>
        <end position="88"/>
    </location>
</feature>
<dbReference type="SUPFAM" id="SSF117281">
    <property type="entry name" value="Kelch motif"/>
    <property type="match status" value="1"/>
</dbReference>
<keyword evidence="2" id="KW-0472">Membrane</keyword>
<proteinExistence type="predicted"/>
<evidence type="ECO:0000256" key="1">
    <source>
        <dbReference type="SAM" id="MobiDB-lite"/>
    </source>
</evidence>
<feature type="region of interest" description="Disordered" evidence="1">
    <location>
        <begin position="97"/>
        <end position="118"/>
    </location>
</feature>
<keyword evidence="2" id="KW-0812">Transmembrane</keyword>
<evidence type="ECO:0000256" key="2">
    <source>
        <dbReference type="SAM" id="Phobius"/>
    </source>
</evidence>
<keyword evidence="2" id="KW-1133">Transmembrane helix</keyword>
<name>A0A7K1FFG8_9ACTN</name>
<feature type="compositionally biased region" description="Polar residues" evidence="1">
    <location>
        <begin position="100"/>
        <end position="116"/>
    </location>
</feature>
<evidence type="ECO:0000313" key="4">
    <source>
        <dbReference type="Proteomes" id="UP000460221"/>
    </source>
</evidence>
<reference evidence="3 4" key="1">
    <citation type="submission" date="2019-11" db="EMBL/GenBank/DDBJ databases">
        <authorList>
            <person name="Jiang L.-Q."/>
        </authorList>
    </citation>
    <scope>NUCLEOTIDE SEQUENCE [LARGE SCALE GENOMIC DNA]</scope>
    <source>
        <strain evidence="3 4">YIM 132087</strain>
    </source>
</reference>
<comment type="caution">
    <text evidence="3">The sequence shown here is derived from an EMBL/GenBank/DDBJ whole genome shotgun (WGS) entry which is preliminary data.</text>
</comment>
<evidence type="ECO:0000313" key="3">
    <source>
        <dbReference type="EMBL" id="MTD12816.1"/>
    </source>
</evidence>
<dbReference type="Proteomes" id="UP000460221">
    <property type="component" value="Unassembled WGS sequence"/>
</dbReference>
<gene>
    <name evidence="3" type="ORF">GIS00_02505</name>
</gene>
<protein>
    <recommendedName>
        <fullName evidence="5">Galactose oxidase</fullName>
    </recommendedName>
</protein>
<dbReference type="AlphaFoldDB" id="A0A7K1FFG8"/>
<organism evidence="3 4">
    <name type="scientific">Nakamurella alba</name>
    <dbReference type="NCBI Taxonomy" id="2665158"/>
    <lineage>
        <taxon>Bacteria</taxon>
        <taxon>Bacillati</taxon>
        <taxon>Actinomycetota</taxon>
        <taxon>Actinomycetes</taxon>
        <taxon>Nakamurellales</taxon>
        <taxon>Nakamurellaceae</taxon>
        <taxon>Nakamurella</taxon>
    </lineage>
</organism>
<dbReference type="Gene3D" id="2.120.10.80">
    <property type="entry name" value="Kelch-type beta propeller"/>
    <property type="match status" value="1"/>
</dbReference>